<dbReference type="RefSeq" id="XP_068353936.1">
    <property type="nucleotide sequence ID" value="XM_068493897.1"/>
</dbReference>
<protein>
    <submittedName>
        <fullName evidence="11">Uncharacterized protein</fullName>
    </submittedName>
</protein>
<sequence>MSFVSSDLSGLASFQKIDWSYFEDVCATIPTDNLVHFYDFHGTEKYAGSIPKKCRATSISWSPHSNSLAIGWSDGSVSLWANETIVHSQPLMESNVVLLLWHPVLPLLLAASDSGNVCCWDCQASILPLFRGQVPNVIFNFAQWVPRENPYAFLTTTDGVLYTFENAPQPLQDVDTFSSPIHILTSSVGTRRLIAIHGDNELTQFNFPPGIGQNSQVKLPVGNVPHCAIIRNDVICYSINEAIYVWNIQNDETHILRTPEQQKVTSLYFSALTAELYATTSEGSIIVWKSTMKGLVSRLGWSQPQIIDSGIRIESATWSNSSLAFIATSTGRRPLIFRKLPLSAVVSPEVSVWQPAPDLIMVTGQQPTKVSSYVERASVSGAYVLVVTQTASAEIFTVRSGGLVPFSRVQPDTLLVDIWGEVIFDCKGSSLECRNLQGTIKQTTNLGNSIAKFMQINGKFMVVVCTDYNVFLYDISRRNPKLQFTTIFQPSFTNFRINQVSLSCGGFAIALSIDVFEEGTWKPYPELFLHSPQFDKTVSLTFEGRVPVAHRWDTEDPRLLCVQTSPYGSSYESTMTGSVIVPMFVADSLEVYRQTTLQLDEDKILCAVNLPRVYYQPPKIGITEPPQSAVLPQFEGLDNADEASKKALMELNFHLATGDIDSAFNAIRGIDNKATWCSLAKTCAQMRRIDLADLCFGRMEDGGSALLLHKAKETDPDETASITVVDTQLGLYDEAKTLAKENRRFDLLAGIHQSLGEWNQAYTISNSSDRIHLKMIAHQMARSLELRGELEEAIAQYETAGTIQYELPRLALQANDLRLFFNYIADRTPAEIPPKLLLWIARFYEAHKQIDQALEYYDYAHAQREMVRLNCCVGRWDEAASIVKRSNQRSVICFYARMLIKKIDFYSKPENAKDSVDVDKLKHDVIELFRRARQFAQAMDFALQYEMIDDILALSFSAPPSLVCKAAQWFESQKEAKNAILLYSRAGRMNRALALCFVMKQYDALDEISDTLNSKTDPHVLLKCGQYFVESERWSKAAQCFALAQQFDQVIELCNKHNIKLQGSVIHELAEQKADPEVMKRFASLCEQQGEYQTAATLYIKFKDHLSAMKALIRSGDTEKVIKFANLIKKPQTYILAANYLQTLNPREGDKMFNVIVTLYTKAKAPDKLGRFYEAAAQVEIDEYQEYAKGLEMIKNGLKLVVNTPDFKGKENVVSMMQRKIKLIEVYLQAQELVKSDPKKAMTLCAEILRTPMLDNVMRTDDVYVVMVQACVVQGNMKTAYQILEDLRQNGTDLSWFMDVDSIKKIYAAVGQTYVPSEKNDEDDEYSEVDDDAIDEIDDGEIDVDEDDE</sequence>
<dbReference type="PANTHER" id="PTHR15722:SF7">
    <property type="entry name" value="INTRAFLAGELLAR TRANSPORT PROTEIN 140 HOMOLOG"/>
    <property type="match status" value="1"/>
</dbReference>
<dbReference type="Pfam" id="PF00400">
    <property type="entry name" value="WD40"/>
    <property type="match status" value="1"/>
</dbReference>
<dbReference type="InterPro" id="IPR015943">
    <property type="entry name" value="WD40/YVTN_repeat-like_dom_sf"/>
</dbReference>
<dbReference type="OrthoDB" id="10258787at2759"/>
<evidence type="ECO:0000256" key="7">
    <source>
        <dbReference type="SAM" id="MobiDB-lite"/>
    </source>
</evidence>
<evidence type="ECO:0000256" key="1">
    <source>
        <dbReference type="ARBA" id="ARBA00004138"/>
    </source>
</evidence>
<proteinExistence type="predicted"/>
<dbReference type="SUPFAM" id="SSF82171">
    <property type="entry name" value="DPP6 N-terminal domain-like"/>
    <property type="match status" value="1"/>
</dbReference>
<dbReference type="InterPro" id="IPR016024">
    <property type="entry name" value="ARM-type_fold"/>
</dbReference>
<comment type="subcellular location">
    <subcellularLocation>
        <location evidence="1">Cell projection</location>
        <location evidence="1">Cilium</location>
    </subcellularLocation>
</comment>
<evidence type="ECO:0000259" key="8">
    <source>
        <dbReference type="Pfam" id="PF23385"/>
    </source>
</evidence>
<dbReference type="FunFam" id="1.25.40.470:FF:000031">
    <property type="entry name" value="Uncharacterized protein TCIL3000_10_12370"/>
    <property type="match status" value="1"/>
</dbReference>
<feature type="region of interest" description="Disordered" evidence="7">
    <location>
        <begin position="1316"/>
        <end position="1349"/>
    </location>
</feature>
<feature type="domain" description="IFT140 second beta-propeller" evidence="8">
    <location>
        <begin position="370"/>
        <end position="536"/>
    </location>
</feature>
<dbReference type="SUPFAM" id="SSF50978">
    <property type="entry name" value="WD40 repeat-like"/>
    <property type="match status" value="1"/>
</dbReference>
<dbReference type="Pfam" id="PF24762">
    <property type="entry name" value="TPR_IF140-IFT172"/>
    <property type="match status" value="1"/>
</dbReference>
<feature type="compositionally biased region" description="Acidic residues" evidence="7">
    <location>
        <begin position="1320"/>
        <end position="1349"/>
    </location>
</feature>
<evidence type="ECO:0000256" key="5">
    <source>
        <dbReference type="ARBA" id="ARBA00023069"/>
    </source>
</evidence>
<dbReference type="SMART" id="SM00320">
    <property type="entry name" value="WD40"/>
    <property type="match status" value="3"/>
</dbReference>
<dbReference type="GeneID" id="94828601"/>
<dbReference type="Proteomes" id="UP000179807">
    <property type="component" value="Unassembled WGS sequence"/>
</dbReference>
<keyword evidence="12" id="KW-1185">Reference proteome</keyword>
<dbReference type="VEuPathDB" id="TrichDB:TRFO_07784"/>
<name>A0A1J4JQW5_9EUKA</name>
<keyword evidence="3" id="KW-0677">Repeat</keyword>
<dbReference type="PANTHER" id="PTHR15722">
    <property type="entry name" value="IFT140/172-RELATED"/>
    <property type="match status" value="1"/>
</dbReference>
<dbReference type="GO" id="GO:0035721">
    <property type="term" value="P:intraciliary retrograde transport"/>
    <property type="evidence" value="ECO:0007669"/>
    <property type="project" value="TreeGrafter"/>
</dbReference>
<keyword evidence="6" id="KW-0966">Cell projection</keyword>
<dbReference type="Gene3D" id="1.25.40.470">
    <property type="match status" value="1"/>
</dbReference>
<dbReference type="EMBL" id="MLAK01000938">
    <property type="protein sequence ID" value="OHT00800.1"/>
    <property type="molecule type" value="Genomic_DNA"/>
</dbReference>
<evidence type="ECO:0000313" key="12">
    <source>
        <dbReference type="Proteomes" id="UP000179807"/>
    </source>
</evidence>
<dbReference type="GO" id="GO:0030991">
    <property type="term" value="C:intraciliary transport particle A"/>
    <property type="evidence" value="ECO:0007669"/>
    <property type="project" value="TreeGrafter"/>
</dbReference>
<dbReference type="GO" id="GO:0005930">
    <property type="term" value="C:axoneme"/>
    <property type="evidence" value="ECO:0007669"/>
    <property type="project" value="TreeGrafter"/>
</dbReference>
<dbReference type="InterPro" id="IPR056168">
    <property type="entry name" value="TPR_IF140/IFT172/WDR19"/>
</dbReference>
<evidence type="ECO:0000259" key="10">
    <source>
        <dbReference type="Pfam" id="PF24762"/>
    </source>
</evidence>
<dbReference type="InterPro" id="IPR001680">
    <property type="entry name" value="WD40_rpt"/>
</dbReference>
<keyword evidence="2" id="KW-0853">WD repeat</keyword>
<dbReference type="InterPro" id="IPR056155">
    <property type="entry name" value="Beta-prop_IFT140_2nd"/>
</dbReference>
<dbReference type="Pfam" id="PF24760">
    <property type="entry name" value="TPR_IF140_C"/>
    <property type="match status" value="1"/>
</dbReference>
<evidence type="ECO:0000256" key="6">
    <source>
        <dbReference type="ARBA" id="ARBA00023273"/>
    </source>
</evidence>
<evidence type="ECO:0000256" key="3">
    <source>
        <dbReference type="ARBA" id="ARBA00022737"/>
    </source>
</evidence>
<accession>A0A1J4JQW5</accession>
<dbReference type="InterPro" id="IPR036322">
    <property type="entry name" value="WD40_repeat_dom_sf"/>
</dbReference>
<dbReference type="Pfam" id="PF23385">
    <property type="entry name" value="Beta-prop_IFT140_2nd"/>
    <property type="match status" value="1"/>
</dbReference>
<evidence type="ECO:0000259" key="9">
    <source>
        <dbReference type="Pfam" id="PF24760"/>
    </source>
</evidence>
<evidence type="ECO:0000256" key="4">
    <source>
        <dbReference type="ARBA" id="ARBA00022803"/>
    </source>
</evidence>
<gene>
    <name evidence="11" type="ORF">TRFO_07784</name>
</gene>
<evidence type="ECO:0000313" key="11">
    <source>
        <dbReference type="EMBL" id="OHT00800.1"/>
    </source>
</evidence>
<dbReference type="Gene3D" id="2.130.10.10">
    <property type="entry name" value="YVTN repeat-like/Quinoprotein amine dehydrogenase"/>
    <property type="match status" value="2"/>
</dbReference>
<feature type="domain" description="IF140 C-terminal TPR" evidence="9">
    <location>
        <begin position="1167"/>
        <end position="1288"/>
    </location>
</feature>
<keyword evidence="5" id="KW-0969">Cilium</keyword>
<organism evidence="11 12">
    <name type="scientific">Tritrichomonas foetus</name>
    <dbReference type="NCBI Taxonomy" id="1144522"/>
    <lineage>
        <taxon>Eukaryota</taxon>
        <taxon>Metamonada</taxon>
        <taxon>Parabasalia</taxon>
        <taxon>Tritrichomonadida</taxon>
        <taxon>Tritrichomonadidae</taxon>
        <taxon>Tritrichomonas</taxon>
    </lineage>
</organism>
<evidence type="ECO:0000256" key="2">
    <source>
        <dbReference type="ARBA" id="ARBA00022574"/>
    </source>
</evidence>
<reference evidence="11" key="1">
    <citation type="submission" date="2016-10" db="EMBL/GenBank/DDBJ databases">
        <authorList>
            <person name="Benchimol M."/>
            <person name="Almeida L.G."/>
            <person name="Vasconcelos A.T."/>
            <person name="Perreira-Neves A."/>
            <person name="Rosa I.A."/>
            <person name="Tasca T."/>
            <person name="Bogo M.R."/>
            <person name="de Souza W."/>
        </authorList>
    </citation>
    <scope>NUCLEOTIDE SEQUENCE [LARGE SCALE GENOMIC DNA]</scope>
    <source>
        <strain evidence="11">K</strain>
    </source>
</reference>
<feature type="domain" description="IF140/IFT172/WDR19 TPR" evidence="10">
    <location>
        <begin position="658"/>
        <end position="1158"/>
    </location>
</feature>
<dbReference type="InterPro" id="IPR056156">
    <property type="entry name" value="TPR_IF140_C"/>
</dbReference>
<dbReference type="GO" id="GO:0036064">
    <property type="term" value="C:ciliary basal body"/>
    <property type="evidence" value="ECO:0007669"/>
    <property type="project" value="TreeGrafter"/>
</dbReference>
<keyword evidence="4" id="KW-0802">TPR repeat</keyword>
<dbReference type="SUPFAM" id="SSF48371">
    <property type="entry name" value="ARM repeat"/>
    <property type="match status" value="1"/>
</dbReference>
<comment type="caution">
    <text evidence="11">The sequence shown here is derived from an EMBL/GenBank/DDBJ whole genome shotgun (WGS) entry which is preliminary data.</text>
</comment>